<protein>
    <submittedName>
        <fullName evidence="1">Uncharacterized protein</fullName>
    </submittedName>
</protein>
<dbReference type="OrthoDB" id="10682529at2759"/>
<evidence type="ECO:0000313" key="1">
    <source>
        <dbReference type="EMBL" id="TNN49990.1"/>
    </source>
</evidence>
<dbReference type="AlphaFoldDB" id="A0A4Z2G9V8"/>
<name>A0A4Z2G9V8_9TELE</name>
<accession>A0A4Z2G9V8</accession>
<reference evidence="1 2" key="1">
    <citation type="submission" date="2019-03" db="EMBL/GenBank/DDBJ databases">
        <title>First draft genome of Liparis tanakae, snailfish: a comprehensive survey of snailfish specific genes.</title>
        <authorList>
            <person name="Kim W."/>
            <person name="Song I."/>
            <person name="Jeong J.-H."/>
            <person name="Kim D."/>
            <person name="Kim S."/>
            <person name="Ryu S."/>
            <person name="Song J.Y."/>
            <person name="Lee S.K."/>
        </authorList>
    </citation>
    <scope>NUCLEOTIDE SEQUENCE [LARGE SCALE GENOMIC DNA]</scope>
    <source>
        <tissue evidence="1">Muscle</tissue>
    </source>
</reference>
<gene>
    <name evidence="1" type="ORF">EYF80_039798</name>
</gene>
<proteinExistence type="predicted"/>
<evidence type="ECO:0000313" key="2">
    <source>
        <dbReference type="Proteomes" id="UP000314294"/>
    </source>
</evidence>
<sequence>MYVELNWFSSSNSSTMLSTLLCFSSSYRKFNESSTSDFYNIRTHTYVNALRRTHLLQVCGRPAERLLVPGPPQLAQALVVLLRVVVLREQNLREDLPSARIERVAQVQLHPVAELVHLGLRYFGSAEQHRPHPGGFLREHRETGLQVRVDRAQLLVNGPQVLEGEESGPAAVLPAQELQFLQVQAVRRGGREVPS</sequence>
<dbReference type="Proteomes" id="UP000314294">
    <property type="component" value="Unassembled WGS sequence"/>
</dbReference>
<comment type="caution">
    <text evidence="1">The sequence shown here is derived from an EMBL/GenBank/DDBJ whole genome shotgun (WGS) entry which is preliminary data.</text>
</comment>
<dbReference type="EMBL" id="SRLO01000634">
    <property type="protein sequence ID" value="TNN49990.1"/>
    <property type="molecule type" value="Genomic_DNA"/>
</dbReference>
<organism evidence="1 2">
    <name type="scientific">Liparis tanakae</name>
    <name type="common">Tanaka's snailfish</name>
    <dbReference type="NCBI Taxonomy" id="230148"/>
    <lineage>
        <taxon>Eukaryota</taxon>
        <taxon>Metazoa</taxon>
        <taxon>Chordata</taxon>
        <taxon>Craniata</taxon>
        <taxon>Vertebrata</taxon>
        <taxon>Euteleostomi</taxon>
        <taxon>Actinopterygii</taxon>
        <taxon>Neopterygii</taxon>
        <taxon>Teleostei</taxon>
        <taxon>Neoteleostei</taxon>
        <taxon>Acanthomorphata</taxon>
        <taxon>Eupercaria</taxon>
        <taxon>Perciformes</taxon>
        <taxon>Cottioidei</taxon>
        <taxon>Cottales</taxon>
        <taxon>Liparidae</taxon>
        <taxon>Liparis</taxon>
    </lineage>
</organism>
<keyword evidence="2" id="KW-1185">Reference proteome</keyword>